<sequence length="85" mass="9517">MCQEWYVPLAVNSDIPSSRFAQNNVDINADFGFEDSTTITGRGREEVPADTQSLAVLMDAHKQSNFAQMGNSERDNYLVNTFIRA</sequence>
<dbReference type="Proteomes" id="UP000054107">
    <property type="component" value="Unassembled WGS sequence"/>
</dbReference>
<protein>
    <submittedName>
        <fullName evidence="1">Uncharacterized protein</fullName>
    </submittedName>
</protein>
<dbReference type="EMBL" id="LN719213">
    <property type="protein sequence ID" value="CEP07363.1"/>
    <property type="molecule type" value="Genomic_DNA"/>
</dbReference>
<accession>A0A0B7MW67</accession>
<proteinExistence type="predicted"/>
<evidence type="ECO:0000313" key="2">
    <source>
        <dbReference type="Proteomes" id="UP000054107"/>
    </source>
</evidence>
<organism evidence="1 2">
    <name type="scientific">Parasitella parasitica</name>
    <dbReference type="NCBI Taxonomy" id="35722"/>
    <lineage>
        <taxon>Eukaryota</taxon>
        <taxon>Fungi</taxon>
        <taxon>Fungi incertae sedis</taxon>
        <taxon>Mucoromycota</taxon>
        <taxon>Mucoromycotina</taxon>
        <taxon>Mucoromycetes</taxon>
        <taxon>Mucorales</taxon>
        <taxon>Mucorineae</taxon>
        <taxon>Mucoraceae</taxon>
        <taxon>Parasitella</taxon>
    </lineage>
</organism>
<name>A0A0B7MW67_9FUNG</name>
<gene>
    <name evidence="1" type="primary">PARPA_00650.1 scaffold 1011</name>
</gene>
<dbReference type="AlphaFoldDB" id="A0A0B7MW67"/>
<evidence type="ECO:0000313" key="1">
    <source>
        <dbReference type="EMBL" id="CEP07363.1"/>
    </source>
</evidence>
<keyword evidence="2" id="KW-1185">Reference proteome</keyword>
<reference evidence="1 2" key="1">
    <citation type="submission" date="2014-09" db="EMBL/GenBank/DDBJ databases">
        <authorList>
            <person name="Ellenberger Sabrina"/>
        </authorList>
    </citation>
    <scope>NUCLEOTIDE SEQUENCE [LARGE SCALE GENOMIC DNA]</scope>
    <source>
        <strain evidence="1 2">CBS 412.66</strain>
    </source>
</reference>